<evidence type="ECO:0000313" key="1">
    <source>
        <dbReference type="EMBL" id="CAG8632340.1"/>
    </source>
</evidence>
<dbReference type="Proteomes" id="UP000789920">
    <property type="component" value="Unassembled WGS sequence"/>
</dbReference>
<accession>A0ACA9N4Q2</accession>
<protein>
    <submittedName>
        <fullName evidence="1">14890_t:CDS:1</fullName>
    </submittedName>
</protein>
<name>A0ACA9N4Q2_9GLOM</name>
<sequence length="80" mass="9177">MRLKDEDDDIATVDEIEELNMLEENESNNIPIESESLIIGNTMNLDSPNFIVQPMALDSIVISEVVEDNIKENHDNREFE</sequence>
<reference evidence="1" key="1">
    <citation type="submission" date="2021-06" db="EMBL/GenBank/DDBJ databases">
        <authorList>
            <person name="Kallberg Y."/>
            <person name="Tangrot J."/>
            <person name="Rosling A."/>
        </authorList>
    </citation>
    <scope>NUCLEOTIDE SEQUENCE</scope>
    <source>
        <strain evidence="1">MA461A</strain>
    </source>
</reference>
<gene>
    <name evidence="1" type="ORF">RPERSI_LOCUS7164</name>
</gene>
<dbReference type="EMBL" id="CAJVQC010011882">
    <property type="protein sequence ID" value="CAG8632340.1"/>
    <property type="molecule type" value="Genomic_DNA"/>
</dbReference>
<feature type="non-terminal residue" evidence="1">
    <location>
        <position position="80"/>
    </location>
</feature>
<evidence type="ECO:0000313" key="2">
    <source>
        <dbReference type="Proteomes" id="UP000789920"/>
    </source>
</evidence>
<proteinExistence type="predicted"/>
<keyword evidence="2" id="KW-1185">Reference proteome</keyword>
<comment type="caution">
    <text evidence="1">The sequence shown here is derived from an EMBL/GenBank/DDBJ whole genome shotgun (WGS) entry which is preliminary data.</text>
</comment>
<organism evidence="1 2">
    <name type="scientific">Racocetra persica</name>
    <dbReference type="NCBI Taxonomy" id="160502"/>
    <lineage>
        <taxon>Eukaryota</taxon>
        <taxon>Fungi</taxon>
        <taxon>Fungi incertae sedis</taxon>
        <taxon>Mucoromycota</taxon>
        <taxon>Glomeromycotina</taxon>
        <taxon>Glomeromycetes</taxon>
        <taxon>Diversisporales</taxon>
        <taxon>Gigasporaceae</taxon>
        <taxon>Racocetra</taxon>
    </lineage>
</organism>